<dbReference type="InterPro" id="IPR011047">
    <property type="entry name" value="Quinoprotein_ADH-like_sf"/>
</dbReference>
<dbReference type="Gene3D" id="2.130.10.10">
    <property type="entry name" value="YVTN repeat-like/Quinoprotein amine dehydrogenase"/>
    <property type="match status" value="1"/>
</dbReference>
<protein>
    <submittedName>
        <fullName evidence="3">Outer membrane protein assembly factor BamB</fullName>
    </submittedName>
</protein>
<reference evidence="3 4" key="1">
    <citation type="submission" date="2015-02" db="EMBL/GenBank/DDBJ databases">
        <title>Improved understanding of the partial-nitritation anammox process through 23 genomes representing the majority of the microbial community.</title>
        <authorList>
            <person name="Speth D.R."/>
            <person name="In T Zandt M."/>
            <person name="Guerrero Cruz S."/>
            <person name="Jetten M.S."/>
            <person name="Dutilh B.E."/>
        </authorList>
    </citation>
    <scope>NUCLEOTIDE SEQUENCE [LARGE SCALE GENOMIC DNA]</scope>
    <source>
        <strain evidence="3">OLB20</strain>
    </source>
</reference>
<feature type="domain" description="Pyrrolo-quinoline quinone repeat" evidence="2">
    <location>
        <begin position="484"/>
        <end position="618"/>
    </location>
</feature>
<keyword evidence="1" id="KW-1133">Transmembrane helix</keyword>
<evidence type="ECO:0000313" key="3">
    <source>
        <dbReference type="EMBL" id="KXK25883.1"/>
    </source>
</evidence>
<dbReference type="PANTHER" id="PTHR34512">
    <property type="entry name" value="CELL SURFACE PROTEIN"/>
    <property type="match status" value="1"/>
</dbReference>
<proteinExistence type="predicted"/>
<organism evidence="3 4">
    <name type="scientific">candidate division WS6 bacterium OLB20</name>
    <dbReference type="NCBI Taxonomy" id="1617426"/>
    <lineage>
        <taxon>Bacteria</taxon>
        <taxon>Candidatus Dojkabacteria</taxon>
    </lineage>
</organism>
<dbReference type="EMBL" id="JYNZ01000006">
    <property type="protein sequence ID" value="KXK25883.1"/>
    <property type="molecule type" value="Genomic_DNA"/>
</dbReference>
<evidence type="ECO:0000256" key="1">
    <source>
        <dbReference type="SAM" id="Phobius"/>
    </source>
</evidence>
<evidence type="ECO:0000259" key="2">
    <source>
        <dbReference type="Pfam" id="PF13360"/>
    </source>
</evidence>
<keyword evidence="1" id="KW-0472">Membrane</keyword>
<gene>
    <name evidence="3" type="primary">bamB</name>
    <name evidence="3" type="ORF">TR69_WS6001001489</name>
</gene>
<name>A0A136LW43_9BACT</name>
<dbReference type="InterPro" id="IPR002372">
    <property type="entry name" value="PQQ_rpt_dom"/>
</dbReference>
<accession>A0A136LW43</accession>
<dbReference type="InterPro" id="IPR015943">
    <property type="entry name" value="WD40/YVTN_repeat-like_dom_sf"/>
</dbReference>
<sequence>MEQTDRQLNKDDYRLIRAMRRQSPQAQLDPAFSAALKQQLREQYRETQNHVSEARVTMALYALLATFVVAIPLLLTILIWLGNPQVKQNVNVTPAVDDDTNEVSTTDVKTLRAEFGSLINARDFEEMKEYMADEVSISVSGTECCGTLLRYDAAGELAFQLDGRGSFDFTETRADLQLIAAQNPDLTKHRFGITEEGFVIGFALDDKFAVNSIVFAQYSSLVSPDLEMVLDSVLDQINALDGTALTQTVAAEVGYEQFGQDCCGLLIQEEAISLLLDDARNGRPYTYDDGEQLSESISRYPVLEQFVLLLGSDGTIIGLQLNSDNRISEIITLNVRDVTAVTPDECSADSQLSQSGAAAYAAGSPSQLGPVWESRYDATSSDAAAGDYYFTIIGREVAAISPADGGIAWTIKGIPFTETAKLASDDTYIYVSTDRDLFAFFADTRKLAWGRTLNWNGRFAPVSPVISCGSVILPVATPDRSSYTLEAFDRESGDRTWSQTLQGVVAVQPVTAGNGRILVADEPGNLYAFSALDGSIAWRTAARLQEPATLTVTGSEVLMTQNGTLTVLEAESGRKRFGISSPATDFVDVAVQGDRIYLLADNGASTIISLADGEDLRRTSHQGLERYIQIGGRFVLITDSSVHLADENLDSIRQIPLKAGVSTASPLYINGVLIFSAGDNYYGVTVR</sequence>
<dbReference type="InterPro" id="IPR018391">
    <property type="entry name" value="PQQ_b-propeller_rpt"/>
</dbReference>
<comment type="caution">
    <text evidence="3">The sequence shown here is derived from an EMBL/GenBank/DDBJ whole genome shotgun (WGS) entry which is preliminary data.</text>
</comment>
<dbReference type="PANTHER" id="PTHR34512:SF30">
    <property type="entry name" value="OUTER MEMBRANE PROTEIN ASSEMBLY FACTOR BAMB"/>
    <property type="match status" value="1"/>
</dbReference>
<dbReference type="Pfam" id="PF13360">
    <property type="entry name" value="PQQ_2"/>
    <property type="match status" value="1"/>
</dbReference>
<dbReference type="SUPFAM" id="SSF50998">
    <property type="entry name" value="Quinoprotein alcohol dehydrogenase-like"/>
    <property type="match status" value="1"/>
</dbReference>
<dbReference type="AlphaFoldDB" id="A0A136LW43"/>
<dbReference type="SMART" id="SM00564">
    <property type="entry name" value="PQQ"/>
    <property type="match status" value="2"/>
</dbReference>
<keyword evidence="1" id="KW-0812">Transmembrane</keyword>
<dbReference type="Proteomes" id="UP000070457">
    <property type="component" value="Unassembled WGS sequence"/>
</dbReference>
<feature type="transmembrane region" description="Helical" evidence="1">
    <location>
        <begin position="58"/>
        <end position="81"/>
    </location>
</feature>
<evidence type="ECO:0000313" key="4">
    <source>
        <dbReference type="Proteomes" id="UP000070457"/>
    </source>
</evidence>
<dbReference type="STRING" id="1617426.TR69_WS6001001489"/>